<keyword evidence="4" id="KW-1185">Reference proteome</keyword>
<reference evidence="3 4" key="1">
    <citation type="journal article" date="2021" name="J. Hered.">
        <title>A chromosome-level genome assembly of the parasitoid wasp, Cotesia glomerata (Hymenoptera: Braconidae).</title>
        <authorList>
            <person name="Pinto B.J."/>
            <person name="Weis J.J."/>
            <person name="Gamble T."/>
            <person name="Ode P.J."/>
            <person name="Paul R."/>
            <person name="Zaspel J.M."/>
        </authorList>
    </citation>
    <scope>NUCLEOTIDE SEQUENCE [LARGE SCALE GENOMIC DNA]</scope>
    <source>
        <strain evidence="3">CgM1</strain>
    </source>
</reference>
<proteinExistence type="predicted"/>
<protein>
    <submittedName>
        <fullName evidence="3">Uncharacterized protein</fullName>
    </submittedName>
</protein>
<dbReference type="Proteomes" id="UP000826195">
    <property type="component" value="Unassembled WGS sequence"/>
</dbReference>
<feature type="coiled-coil region" evidence="1">
    <location>
        <begin position="239"/>
        <end position="266"/>
    </location>
</feature>
<gene>
    <name evidence="3" type="ORF">KQX54_006894</name>
</gene>
<dbReference type="EMBL" id="JAHXZJ010001119">
    <property type="protein sequence ID" value="KAH0553996.1"/>
    <property type="molecule type" value="Genomic_DNA"/>
</dbReference>
<feature type="region of interest" description="Disordered" evidence="2">
    <location>
        <begin position="1"/>
        <end position="35"/>
    </location>
</feature>
<name>A0AAV7I628_COTGL</name>
<evidence type="ECO:0000313" key="3">
    <source>
        <dbReference type="EMBL" id="KAH0553996.1"/>
    </source>
</evidence>
<keyword evidence="1" id="KW-0175">Coiled coil</keyword>
<evidence type="ECO:0000313" key="4">
    <source>
        <dbReference type="Proteomes" id="UP000826195"/>
    </source>
</evidence>
<organism evidence="3 4">
    <name type="scientific">Cotesia glomerata</name>
    <name type="common">Lepidopteran parasitic wasp</name>
    <name type="synonym">Apanteles glomeratus</name>
    <dbReference type="NCBI Taxonomy" id="32391"/>
    <lineage>
        <taxon>Eukaryota</taxon>
        <taxon>Metazoa</taxon>
        <taxon>Ecdysozoa</taxon>
        <taxon>Arthropoda</taxon>
        <taxon>Hexapoda</taxon>
        <taxon>Insecta</taxon>
        <taxon>Pterygota</taxon>
        <taxon>Neoptera</taxon>
        <taxon>Endopterygota</taxon>
        <taxon>Hymenoptera</taxon>
        <taxon>Apocrita</taxon>
        <taxon>Ichneumonoidea</taxon>
        <taxon>Braconidae</taxon>
        <taxon>Microgastrinae</taxon>
        <taxon>Cotesia</taxon>
    </lineage>
</organism>
<dbReference type="AlphaFoldDB" id="A0AAV7I628"/>
<accession>A0AAV7I628</accession>
<evidence type="ECO:0000256" key="1">
    <source>
        <dbReference type="SAM" id="Coils"/>
    </source>
</evidence>
<sequence length="269" mass="31106">MSSDKENDKRKRDGSIGDHDDFPSPKRVQYDEMRKQMRALQGQMQHLVNLHFQRDEDTQSTAEEQEEPPLSDILDLGKHKAEVNAKKKSVGIVFARSDEKKDTEDEKIVKVQMPNFDKLNYDFMIKQSAVEVVNSASQALTIAYTAIESTSREYRLLLSKLMSLIEETLIYEVSDEHQDLIIAVRLDVNSKKKILNDLLIYMDYVQRMVEAASVVSNSAGMENLAMTLCERMDDALKHKDREIRDNNLLEKEYNNLQEKCVTERQDNNL</sequence>
<evidence type="ECO:0000256" key="2">
    <source>
        <dbReference type="SAM" id="MobiDB-lite"/>
    </source>
</evidence>
<comment type="caution">
    <text evidence="3">The sequence shown here is derived from an EMBL/GenBank/DDBJ whole genome shotgun (WGS) entry which is preliminary data.</text>
</comment>
<dbReference type="Gene3D" id="1.20.58.70">
    <property type="match status" value="1"/>
</dbReference>